<evidence type="ECO:0000313" key="2">
    <source>
        <dbReference type="Proteomes" id="UP001203338"/>
    </source>
</evidence>
<dbReference type="RefSeq" id="WP_249701732.1">
    <property type="nucleotide sequence ID" value="NZ_JAMFLX010000043.1"/>
</dbReference>
<name>A0ABT0PNM1_9GAMM</name>
<reference evidence="1 2" key="1">
    <citation type="submission" date="2022-05" db="EMBL/GenBank/DDBJ databases">
        <authorList>
            <person name="Park J.-S."/>
        </authorList>
    </citation>
    <scope>NUCLEOTIDE SEQUENCE [LARGE SCALE GENOMIC DNA]</scope>
    <source>
        <strain evidence="1 2">2012CJ34-2</strain>
    </source>
</reference>
<gene>
    <name evidence="1" type="ORF">M3P05_19200</name>
</gene>
<sequence>MFALSGIYSYARSLGSNCPKSVRPKQEAAPEITQETSDQSSRVKEIGYSVASALGKATWAGTKVGAWLGWEATKIGAKVGWEATKVGAKVGWEATKLAGRATSTVASAGVNYLIPDEYSSTDEFVDAIAPKGGFLSVEEFSACEDIESLLERAKTSTEVKANYPRELAKLLKKHGSEDLSKALEKTATETGQKLPSVETVEAYSGLIDIVEDFEANLSRGQKITIKPAVDKLRKKYGDQKMASILQRVRAEYAAKRSMTVEWALEHYKRELASEWSGNPRGL</sequence>
<protein>
    <submittedName>
        <fullName evidence="1">Uncharacterized protein</fullName>
    </submittedName>
</protein>
<accession>A0ABT0PNM1</accession>
<proteinExistence type="predicted"/>
<dbReference type="Proteomes" id="UP001203338">
    <property type="component" value="Unassembled WGS sequence"/>
</dbReference>
<evidence type="ECO:0000313" key="1">
    <source>
        <dbReference type="EMBL" id="MCL6272053.1"/>
    </source>
</evidence>
<dbReference type="EMBL" id="JAMFLX010000043">
    <property type="protein sequence ID" value="MCL6272053.1"/>
    <property type="molecule type" value="Genomic_DNA"/>
</dbReference>
<comment type="caution">
    <text evidence="1">The sequence shown here is derived from an EMBL/GenBank/DDBJ whole genome shotgun (WGS) entry which is preliminary data.</text>
</comment>
<keyword evidence="2" id="KW-1185">Reference proteome</keyword>
<organism evidence="1 2">
    <name type="scientific">Parendozoicomonas callyspongiae</name>
    <dbReference type="NCBI Taxonomy" id="2942213"/>
    <lineage>
        <taxon>Bacteria</taxon>
        <taxon>Pseudomonadati</taxon>
        <taxon>Pseudomonadota</taxon>
        <taxon>Gammaproteobacteria</taxon>
        <taxon>Oceanospirillales</taxon>
        <taxon>Endozoicomonadaceae</taxon>
        <taxon>Parendozoicomonas</taxon>
    </lineage>
</organism>